<keyword evidence="1" id="KW-0732">Signal</keyword>
<feature type="signal peptide" evidence="1">
    <location>
        <begin position="1"/>
        <end position="23"/>
    </location>
</feature>
<gene>
    <name evidence="2" type="primary">chrY</name>
    <name evidence="2" type="ordered locus">Rmet_6195</name>
</gene>
<protein>
    <submittedName>
        <fullName evidence="2">Lipoprotein</fullName>
    </submittedName>
</protein>
<evidence type="ECO:0000313" key="3">
    <source>
        <dbReference type="Proteomes" id="UP000002429"/>
    </source>
</evidence>
<feature type="chain" id="PRO_5004193240" evidence="1">
    <location>
        <begin position="24"/>
        <end position="308"/>
    </location>
</feature>
<keyword evidence="2" id="KW-0449">Lipoprotein</keyword>
<accession>Q1L9X2</accession>
<evidence type="ECO:0000256" key="1">
    <source>
        <dbReference type="SAM" id="SignalP"/>
    </source>
</evidence>
<organism evidence="2 3">
    <name type="scientific">Cupriavidus metallidurans (strain ATCC 43123 / DSM 2839 / NBRC 102507 / CH34)</name>
    <name type="common">Ralstonia metallidurans</name>
    <dbReference type="NCBI Taxonomy" id="266264"/>
    <lineage>
        <taxon>Bacteria</taxon>
        <taxon>Pseudomonadati</taxon>
        <taxon>Pseudomonadota</taxon>
        <taxon>Betaproteobacteria</taxon>
        <taxon>Burkholderiales</taxon>
        <taxon>Burkholderiaceae</taxon>
        <taxon>Cupriavidus</taxon>
    </lineage>
</organism>
<dbReference type="GeneID" id="60825788"/>
<dbReference type="Pfam" id="PF07485">
    <property type="entry name" value="DUF1529"/>
    <property type="match status" value="2"/>
</dbReference>
<dbReference type="PROSITE" id="PS51257">
    <property type="entry name" value="PROKAR_LIPOPROTEIN"/>
    <property type="match status" value="1"/>
</dbReference>
<dbReference type="Proteomes" id="UP000002429">
    <property type="component" value="Plasmid pMOL28"/>
</dbReference>
<sequence>MQAAKQVVLAVSCIIGACTIATAAPVERRVALDTTRLEQITGLKGSFSEAENVFKVSKPRTDVPIKVDGAAMPPFMGLTSWAAFTPAHGHQVMLMGDTVLLEDEVNPAMSVALEAGLDVTALHNHFFFDQPRVYFMHIGGMGNPDQLAAGVKKLYDKIAEIRAANPSVGSGFSGAIPHENAISAAPLETVFGKKGQASNGMFKVVIGAKGTMHGVTFGNEMGLNTWAAFAGTDDSAIVDGDFAMREEELQVVLKAMRSGGINIVAIHQHMTNEQPRYMFLHYWGKGKATELAASIKKALDAQAGVHKP</sequence>
<dbReference type="AlphaFoldDB" id="Q1L9X2"/>
<proteinExistence type="predicted"/>
<geneLocation type="plasmid" evidence="2 3">
    <name>pMOL28</name>
</geneLocation>
<dbReference type="HOGENOM" id="CLU_045679_1_0_4"/>
<reference evidence="3" key="1">
    <citation type="journal article" date="2010" name="PLoS ONE">
        <title>The complete genome sequence of Cupriavidus metallidurans strain CH34, a master survivalist in harsh and anthropogenic environments.</title>
        <authorList>
            <person name="Janssen P.J."/>
            <person name="Van Houdt R."/>
            <person name="Moors H."/>
            <person name="Monsieurs P."/>
            <person name="Morin N."/>
            <person name="Michaux A."/>
            <person name="Benotmane M.A."/>
            <person name="Leys N."/>
            <person name="Vallaeys T."/>
            <person name="Lapidus A."/>
            <person name="Monchy S."/>
            <person name="Medigue C."/>
            <person name="Taghavi S."/>
            <person name="McCorkle S."/>
            <person name="Dunn J."/>
            <person name="van der Lelie D."/>
            <person name="Mergeay M."/>
        </authorList>
    </citation>
    <scope>NUCLEOTIDE SEQUENCE [LARGE SCALE GENOMIC DNA]</scope>
    <source>
        <strain evidence="3">ATCC 43123 / DSM 2839 / NBRC 102507 / CH34</strain>
    </source>
</reference>
<dbReference type="RefSeq" id="WP_011514874.1">
    <property type="nucleotide sequence ID" value="NC_006525.1"/>
</dbReference>
<keyword evidence="3" id="KW-1185">Reference proteome</keyword>
<keyword evidence="2" id="KW-0614">Plasmid</keyword>
<name>Q1L9X2_CUPMC</name>
<dbReference type="InterPro" id="IPR011094">
    <property type="entry name" value="Uncharacterised_LppY/LpqO"/>
</dbReference>
<dbReference type="EMBL" id="CP000355">
    <property type="protein sequence ID" value="ABF13054.1"/>
    <property type="molecule type" value="Genomic_DNA"/>
</dbReference>
<evidence type="ECO:0000313" key="2">
    <source>
        <dbReference type="EMBL" id="ABF13054.1"/>
    </source>
</evidence>
<dbReference type="KEGG" id="rme:Rmet_6195"/>